<keyword evidence="2" id="KW-0472">Membrane</keyword>
<dbReference type="Proteomes" id="UP001174909">
    <property type="component" value="Unassembled WGS sequence"/>
</dbReference>
<organism evidence="3 4">
    <name type="scientific">Geodia barretti</name>
    <name type="common">Barrett's horny sponge</name>
    <dbReference type="NCBI Taxonomy" id="519541"/>
    <lineage>
        <taxon>Eukaryota</taxon>
        <taxon>Metazoa</taxon>
        <taxon>Porifera</taxon>
        <taxon>Demospongiae</taxon>
        <taxon>Heteroscleromorpha</taxon>
        <taxon>Tetractinellida</taxon>
        <taxon>Astrophorina</taxon>
        <taxon>Geodiidae</taxon>
        <taxon>Geodia</taxon>
    </lineage>
</organism>
<evidence type="ECO:0000256" key="1">
    <source>
        <dbReference type="SAM" id="MobiDB-lite"/>
    </source>
</evidence>
<dbReference type="AlphaFoldDB" id="A0AA35X654"/>
<keyword evidence="4" id="KW-1185">Reference proteome</keyword>
<gene>
    <name evidence="3" type="ORF">GBAR_LOCUS22034</name>
</gene>
<feature type="region of interest" description="Disordered" evidence="1">
    <location>
        <begin position="1"/>
        <end position="23"/>
    </location>
</feature>
<proteinExistence type="predicted"/>
<evidence type="ECO:0000313" key="3">
    <source>
        <dbReference type="EMBL" id="CAI8039580.1"/>
    </source>
</evidence>
<comment type="caution">
    <text evidence="3">The sequence shown here is derived from an EMBL/GenBank/DDBJ whole genome shotgun (WGS) entry which is preliminary data.</text>
</comment>
<feature type="transmembrane region" description="Helical" evidence="2">
    <location>
        <begin position="232"/>
        <end position="254"/>
    </location>
</feature>
<feature type="transmembrane region" description="Helical" evidence="2">
    <location>
        <begin position="29"/>
        <end position="48"/>
    </location>
</feature>
<keyword evidence="2" id="KW-0812">Transmembrane</keyword>
<accession>A0AA35X654</accession>
<feature type="compositionally biased region" description="Basic and acidic residues" evidence="1">
    <location>
        <begin position="8"/>
        <end position="20"/>
    </location>
</feature>
<feature type="transmembrane region" description="Helical" evidence="2">
    <location>
        <begin position="169"/>
        <end position="190"/>
    </location>
</feature>
<evidence type="ECO:0000256" key="2">
    <source>
        <dbReference type="SAM" id="Phobius"/>
    </source>
</evidence>
<feature type="non-terminal residue" evidence="3">
    <location>
        <position position="512"/>
    </location>
</feature>
<sequence>MASIGVPDAKELEGRKDGENRPSVQSRDFFWDSVTLFVVGAILALSAIDFITEYVRGSEVQCFFNRSAVADSFENVGEYVNERCAASLPPAEYLPAFIAVHAILILAPHYIWLNLFGAKLDSFFHLVSGLIRTREPSTGDYPESNYVISKQLDAFSSGTHRSNSMYRIYLLKLFVQLLLSLGGFVAVLFFGDFNETFTCPEDREETLGDDWPLTGKTVTCVFTSLRLLHKIWIIYLVLLLTTILCLCVGFIWLVDSHAKDLSLDKVAEFSFQTSLPFHHFTPPIAFVMKLGGLSPTAYSILSIFLAPSFKRINSYHIQTDYDFLLVKLFRTDGGLAQVLREVHLLRLLKELNNVELARISSHQTVIEFDDENKKVMVDRKFLNADLGWRNFDLVDKHDTVDHHTPLLLPPTIRGVVLGLSARCVGSVIDPPPPDLQEKLLCGALCIVFDSESIGFAGALARVFDKVAVINFSKAYSNYHNPVSVSVNNSSLVVGMTTPHDIIMTDRVIETQV</sequence>
<keyword evidence="2" id="KW-1133">Transmembrane helix</keyword>
<name>A0AA35X654_GEOBA</name>
<evidence type="ECO:0000313" key="4">
    <source>
        <dbReference type="Proteomes" id="UP001174909"/>
    </source>
</evidence>
<reference evidence="3" key="1">
    <citation type="submission" date="2023-03" db="EMBL/GenBank/DDBJ databases">
        <authorList>
            <person name="Steffen K."/>
            <person name="Cardenas P."/>
        </authorList>
    </citation>
    <scope>NUCLEOTIDE SEQUENCE</scope>
</reference>
<dbReference type="EMBL" id="CASHTH010003051">
    <property type="protein sequence ID" value="CAI8039580.1"/>
    <property type="molecule type" value="Genomic_DNA"/>
</dbReference>
<protein>
    <submittedName>
        <fullName evidence="3">Uncharacterized protein</fullName>
    </submittedName>
</protein>
<feature type="transmembrane region" description="Helical" evidence="2">
    <location>
        <begin position="93"/>
        <end position="113"/>
    </location>
</feature>